<sequence length="24" mass="2824">PILYLNSENQKFHSNNSETKFLIS</sequence>
<gene>
    <name evidence="1" type="ORF">METZ01_LOCUS351744</name>
</gene>
<reference evidence="1" key="1">
    <citation type="submission" date="2018-05" db="EMBL/GenBank/DDBJ databases">
        <authorList>
            <person name="Lanie J.A."/>
            <person name="Ng W.-L."/>
            <person name="Kazmierczak K.M."/>
            <person name="Andrzejewski T.M."/>
            <person name="Davidsen T.M."/>
            <person name="Wayne K.J."/>
            <person name="Tettelin H."/>
            <person name="Glass J.I."/>
            <person name="Rusch D."/>
            <person name="Podicherti R."/>
            <person name="Tsui H.-C.T."/>
            <person name="Winkler M.E."/>
        </authorList>
    </citation>
    <scope>NUCLEOTIDE SEQUENCE</scope>
</reference>
<organism evidence="1">
    <name type="scientific">marine metagenome</name>
    <dbReference type="NCBI Taxonomy" id="408172"/>
    <lineage>
        <taxon>unclassified sequences</taxon>
        <taxon>metagenomes</taxon>
        <taxon>ecological metagenomes</taxon>
    </lineage>
</organism>
<name>A0A382RN88_9ZZZZ</name>
<proteinExistence type="predicted"/>
<accession>A0A382RN88</accession>
<evidence type="ECO:0000313" key="1">
    <source>
        <dbReference type="EMBL" id="SVC98890.1"/>
    </source>
</evidence>
<feature type="non-terminal residue" evidence="1">
    <location>
        <position position="1"/>
    </location>
</feature>
<dbReference type="AlphaFoldDB" id="A0A382RN88"/>
<protein>
    <submittedName>
        <fullName evidence="1">Uncharacterized protein</fullName>
    </submittedName>
</protein>
<dbReference type="EMBL" id="UINC01122835">
    <property type="protein sequence ID" value="SVC98890.1"/>
    <property type="molecule type" value="Genomic_DNA"/>
</dbReference>